<sequence>MEDGKEKSIFLKQENGQSIVLTWEQEKDFSKQLKKGICRELHAGSLLTDEQLGELLNELDS</sequence>
<reference evidence="1 2" key="1">
    <citation type="submission" date="2019-01" db="EMBL/GenBank/DDBJ databases">
        <title>PMF-metabolizing Aryl O-demethylase.</title>
        <authorList>
            <person name="Kim M."/>
        </authorList>
    </citation>
    <scope>NUCLEOTIDE SEQUENCE [LARGE SCALE GENOMIC DNA]</scope>
    <source>
        <strain evidence="1 2">PMF1</strain>
    </source>
</reference>
<dbReference type="KEGG" id="bpro:PMF13cell1_04768"/>
<proteinExistence type="predicted"/>
<name>A0A4P6M4T7_9FIRM</name>
<protein>
    <submittedName>
        <fullName evidence="1">Uncharacterized protein</fullName>
    </submittedName>
</protein>
<accession>A0A4P6M4T7</accession>
<dbReference type="RefSeq" id="WP_130182355.1">
    <property type="nucleotide sequence ID" value="NZ_CP035945.1"/>
</dbReference>
<dbReference type="AlphaFoldDB" id="A0A4P6M4T7"/>
<dbReference type="EMBL" id="CP035945">
    <property type="protein sequence ID" value="QBE99195.1"/>
    <property type="molecule type" value="Genomic_DNA"/>
</dbReference>
<dbReference type="Proteomes" id="UP000289794">
    <property type="component" value="Chromosome"/>
</dbReference>
<evidence type="ECO:0000313" key="2">
    <source>
        <dbReference type="Proteomes" id="UP000289794"/>
    </source>
</evidence>
<organism evidence="1 2">
    <name type="scientific">Blautia producta</name>
    <dbReference type="NCBI Taxonomy" id="33035"/>
    <lineage>
        <taxon>Bacteria</taxon>
        <taxon>Bacillati</taxon>
        <taxon>Bacillota</taxon>
        <taxon>Clostridia</taxon>
        <taxon>Lachnospirales</taxon>
        <taxon>Lachnospiraceae</taxon>
        <taxon>Blautia</taxon>
    </lineage>
</organism>
<gene>
    <name evidence="1" type="ORF">PMF13cell1_04768</name>
</gene>
<evidence type="ECO:0000313" key="1">
    <source>
        <dbReference type="EMBL" id="QBE99195.1"/>
    </source>
</evidence>